<keyword evidence="2" id="KW-1003">Cell membrane</keyword>
<dbReference type="PROSITE" id="PS50262">
    <property type="entry name" value="G_PROTEIN_RECEP_F1_2"/>
    <property type="match status" value="1"/>
</dbReference>
<evidence type="ECO:0000256" key="1">
    <source>
        <dbReference type="ARBA" id="ARBA00004651"/>
    </source>
</evidence>
<feature type="transmembrane region" description="Helical" evidence="14">
    <location>
        <begin position="715"/>
        <end position="739"/>
    </location>
</feature>
<feature type="transmembrane region" description="Helical" evidence="14">
    <location>
        <begin position="464"/>
        <end position="483"/>
    </location>
</feature>
<dbReference type="InterPro" id="IPR000276">
    <property type="entry name" value="GPCR_Rhodpsn"/>
</dbReference>
<dbReference type="EMBL" id="CP111016">
    <property type="protein sequence ID" value="WAR05437.1"/>
    <property type="molecule type" value="Genomic_DNA"/>
</dbReference>
<evidence type="ECO:0000256" key="4">
    <source>
        <dbReference type="ARBA" id="ARBA00022692"/>
    </source>
</evidence>
<evidence type="ECO:0000313" key="17">
    <source>
        <dbReference type="Proteomes" id="UP001164746"/>
    </source>
</evidence>
<feature type="transmembrane region" description="Helical" evidence="14">
    <location>
        <begin position="539"/>
        <end position="564"/>
    </location>
</feature>
<evidence type="ECO:0000256" key="3">
    <source>
        <dbReference type="ARBA" id="ARBA00022614"/>
    </source>
</evidence>
<dbReference type="PROSITE" id="PS50068">
    <property type="entry name" value="LDLRA_2"/>
    <property type="match status" value="1"/>
</dbReference>
<keyword evidence="10" id="KW-0675">Receptor</keyword>
<evidence type="ECO:0000259" key="15">
    <source>
        <dbReference type="PROSITE" id="PS50262"/>
    </source>
</evidence>
<keyword evidence="5" id="KW-0677">Repeat</keyword>
<evidence type="ECO:0000256" key="6">
    <source>
        <dbReference type="ARBA" id="ARBA00022989"/>
    </source>
</evidence>
<keyword evidence="11" id="KW-0325">Glycoprotein</keyword>
<dbReference type="Pfam" id="PF13855">
    <property type="entry name" value="LRR_8"/>
    <property type="match status" value="1"/>
</dbReference>
<evidence type="ECO:0000256" key="11">
    <source>
        <dbReference type="ARBA" id="ARBA00023180"/>
    </source>
</evidence>
<sequence>MNSSRGRLAGVAQSLRELTLSGTSSRRSSSMVCVLRRSCLGRKLNFLYRGSRSEASIGRDSAVSSRPALNLSVISSRKVVFIEATSAAGRDVLGCVTLWHCSGHQDVRMEDPFGIKVVGCHGDKTLGRIGRPRVCREGDRRRLLEPGDEVGAFVCVPLLNPRTNCWPDGAAKAIISRNPWPSTTLSGRQSQIREKQLLHSTYERCVNGYRCDRCHVCLDMNQICDGVVQCPNGDDERLCNFQCPENCACNDLSIVCTGGNIGWLDVNTFPNQIMTPKLVSLNVSYSSITEVSGSSLKYLPNIKVPDLSYSNITVLTKNTFINLKYLTQLALNGNEELVSIEPGTFNGLKVDKLSLKQCGLNVLEANTFKGLTMKELDLSQNNILTVNDLAYCDLFVNTLKLINNPLSGFGKDMFYGVLSLSELQTPKFKFCCIRPSYLLEERCVPRRDEISSCDDLIVNSALQALLWVTGLLAVLGNILSLLFRCMYDRENLKHGYGIFVSNLAAADLLMGLYMLIIGIADTKFRGRYIEFDEIWRTSFWCHLAGVLSTCSSEASVLFICLITLDRIVVIKYPFGQVRFSTSSAVMTSLACWIVAFMAATIPLLPGSYFDGTFYTSRAVCTALPLTRDRQSGWAYSVAMFIGFNFVSFIVIAFGQSIIFYVIRKAPSRRARLNVNTSNDFKVGRTLLLVVATDFLCWFPVGLMGMLALFDVPIPGVVYAWTVVLVLPVNSALNPFLYTISMLLSREHKTGQSNY</sequence>
<evidence type="ECO:0000313" key="16">
    <source>
        <dbReference type="EMBL" id="WAR05437.1"/>
    </source>
</evidence>
<keyword evidence="9 13" id="KW-1015">Disulfide bond</keyword>
<name>A0ABY7E5Z8_MYAAR</name>
<keyword evidence="7" id="KW-0297">G-protein coupled receptor</keyword>
<dbReference type="Proteomes" id="UP001164746">
    <property type="component" value="Chromosome 5"/>
</dbReference>
<evidence type="ECO:0000256" key="13">
    <source>
        <dbReference type="PROSITE-ProRule" id="PRU00124"/>
    </source>
</evidence>
<keyword evidence="8 14" id="KW-0472">Membrane</keyword>
<evidence type="ECO:0000256" key="7">
    <source>
        <dbReference type="ARBA" id="ARBA00023040"/>
    </source>
</evidence>
<comment type="subcellular location">
    <subcellularLocation>
        <location evidence="1">Cell membrane</location>
        <topology evidence="1">Multi-pass membrane protein</topology>
    </subcellularLocation>
</comment>
<feature type="transmembrane region" description="Helical" evidence="14">
    <location>
        <begin position="633"/>
        <end position="662"/>
    </location>
</feature>
<dbReference type="SUPFAM" id="SSF52058">
    <property type="entry name" value="L domain-like"/>
    <property type="match status" value="1"/>
</dbReference>
<dbReference type="InterPro" id="IPR008112">
    <property type="entry name" value="Relaxin_rcpt"/>
</dbReference>
<dbReference type="InterPro" id="IPR002172">
    <property type="entry name" value="LDrepeatLR_classA_rpt"/>
</dbReference>
<dbReference type="InterPro" id="IPR017452">
    <property type="entry name" value="GPCR_Rhodpsn_7TM"/>
</dbReference>
<organism evidence="16 17">
    <name type="scientific">Mya arenaria</name>
    <name type="common">Soft-shell clam</name>
    <dbReference type="NCBI Taxonomy" id="6604"/>
    <lineage>
        <taxon>Eukaryota</taxon>
        <taxon>Metazoa</taxon>
        <taxon>Spiralia</taxon>
        <taxon>Lophotrochozoa</taxon>
        <taxon>Mollusca</taxon>
        <taxon>Bivalvia</taxon>
        <taxon>Autobranchia</taxon>
        <taxon>Heteroconchia</taxon>
        <taxon>Euheterodonta</taxon>
        <taxon>Imparidentia</taxon>
        <taxon>Neoheterodontei</taxon>
        <taxon>Myida</taxon>
        <taxon>Myoidea</taxon>
        <taxon>Myidae</taxon>
        <taxon>Mya</taxon>
    </lineage>
</organism>
<dbReference type="Pfam" id="PF00001">
    <property type="entry name" value="7tm_1"/>
    <property type="match status" value="1"/>
</dbReference>
<evidence type="ECO:0000256" key="14">
    <source>
        <dbReference type="SAM" id="Phobius"/>
    </source>
</evidence>
<dbReference type="InterPro" id="IPR001611">
    <property type="entry name" value="Leu-rich_rpt"/>
</dbReference>
<evidence type="ECO:0000256" key="8">
    <source>
        <dbReference type="ARBA" id="ARBA00023136"/>
    </source>
</evidence>
<dbReference type="PRINTS" id="PR01739">
    <property type="entry name" value="RELAXINR"/>
</dbReference>
<protein>
    <submittedName>
        <fullName evidence="16">GR101-like protein</fullName>
    </submittedName>
</protein>
<feature type="transmembrane region" description="Helical" evidence="14">
    <location>
        <begin position="686"/>
        <end position="709"/>
    </location>
</feature>
<dbReference type="Gene3D" id="1.20.1070.10">
    <property type="entry name" value="Rhodopsin 7-helix transmembrane proteins"/>
    <property type="match status" value="1"/>
</dbReference>
<feature type="transmembrane region" description="Helical" evidence="14">
    <location>
        <begin position="495"/>
        <end position="519"/>
    </location>
</feature>
<keyword evidence="3" id="KW-0433">Leucine-rich repeat</keyword>
<keyword evidence="4 14" id="KW-0812">Transmembrane</keyword>
<keyword evidence="12" id="KW-0807">Transducer</keyword>
<proteinExistence type="predicted"/>
<feature type="transmembrane region" description="Helical" evidence="14">
    <location>
        <begin position="584"/>
        <end position="604"/>
    </location>
</feature>
<evidence type="ECO:0000256" key="2">
    <source>
        <dbReference type="ARBA" id="ARBA00022475"/>
    </source>
</evidence>
<dbReference type="PANTHER" id="PTHR24372:SF77">
    <property type="entry name" value="G-PROTEIN COUPLED RECEPTORS FAMILY 1 PROFILE DOMAIN-CONTAINING PROTEIN"/>
    <property type="match status" value="1"/>
</dbReference>
<comment type="caution">
    <text evidence="13">Lacks conserved residue(s) required for the propagation of feature annotation.</text>
</comment>
<keyword evidence="6 14" id="KW-1133">Transmembrane helix</keyword>
<keyword evidence="17" id="KW-1185">Reference proteome</keyword>
<dbReference type="PRINTS" id="PR00237">
    <property type="entry name" value="GPCRRHODOPSN"/>
</dbReference>
<dbReference type="InterPro" id="IPR032675">
    <property type="entry name" value="LRR_dom_sf"/>
</dbReference>
<dbReference type="SUPFAM" id="SSF81321">
    <property type="entry name" value="Family A G protein-coupled receptor-like"/>
    <property type="match status" value="1"/>
</dbReference>
<dbReference type="SMART" id="SM00192">
    <property type="entry name" value="LDLa"/>
    <property type="match status" value="1"/>
</dbReference>
<dbReference type="Gene3D" id="3.80.10.10">
    <property type="entry name" value="Ribonuclease Inhibitor"/>
    <property type="match status" value="2"/>
</dbReference>
<reference evidence="16" key="1">
    <citation type="submission" date="2022-11" db="EMBL/GenBank/DDBJ databases">
        <title>Centuries of genome instability and evolution in soft-shell clam transmissible cancer (bioRxiv).</title>
        <authorList>
            <person name="Hart S.F.M."/>
            <person name="Yonemitsu M.A."/>
            <person name="Giersch R.M."/>
            <person name="Beal B.F."/>
            <person name="Arriagada G."/>
            <person name="Davis B.W."/>
            <person name="Ostrander E.A."/>
            <person name="Goff S.P."/>
            <person name="Metzger M.J."/>
        </authorList>
    </citation>
    <scope>NUCLEOTIDE SEQUENCE</scope>
    <source>
        <strain evidence="16">MELC-2E11</strain>
        <tissue evidence="16">Siphon/mantle</tissue>
    </source>
</reference>
<accession>A0ABY7E5Z8</accession>
<gene>
    <name evidence="16" type="ORF">MAR_020806</name>
</gene>
<feature type="domain" description="G-protein coupled receptors family 1 profile" evidence="15">
    <location>
        <begin position="476"/>
        <end position="737"/>
    </location>
</feature>
<evidence type="ECO:0000256" key="9">
    <source>
        <dbReference type="ARBA" id="ARBA00023157"/>
    </source>
</evidence>
<feature type="disulfide bond" evidence="13">
    <location>
        <begin position="205"/>
        <end position="217"/>
    </location>
</feature>
<dbReference type="PANTHER" id="PTHR24372">
    <property type="entry name" value="GLYCOPROTEIN HORMONE RECEPTOR"/>
    <property type="match status" value="1"/>
</dbReference>
<evidence type="ECO:0000256" key="12">
    <source>
        <dbReference type="ARBA" id="ARBA00023224"/>
    </source>
</evidence>
<evidence type="ECO:0000256" key="10">
    <source>
        <dbReference type="ARBA" id="ARBA00023170"/>
    </source>
</evidence>
<evidence type="ECO:0000256" key="5">
    <source>
        <dbReference type="ARBA" id="ARBA00022737"/>
    </source>
</evidence>
<feature type="disulfide bond" evidence="13">
    <location>
        <begin position="224"/>
        <end position="239"/>
    </location>
</feature>